<protein>
    <submittedName>
        <fullName evidence="1">Uncharacterized protein</fullName>
    </submittedName>
</protein>
<dbReference type="Proteomes" id="UP001500653">
    <property type="component" value="Unassembled WGS sequence"/>
</dbReference>
<sequence>MEVRTHGTVLYNSLYRFDDDLLVNGHAHGALAGQNPVLHLRRQPEGSMWQHYMRSFDRVWERAIPEPSWEA</sequence>
<name>A0ABN1W4U4_9PSEU</name>
<evidence type="ECO:0000313" key="2">
    <source>
        <dbReference type="Proteomes" id="UP001500653"/>
    </source>
</evidence>
<accession>A0ABN1W4U4</accession>
<evidence type="ECO:0000313" key="1">
    <source>
        <dbReference type="EMBL" id="GAA1231459.1"/>
    </source>
</evidence>
<organism evidence="1 2">
    <name type="scientific">Prauserella halophila</name>
    <dbReference type="NCBI Taxonomy" id="185641"/>
    <lineage>
        <taxon>Bacteria</taxon>
        <taxon>Bacillati</taxon>
        <taxon>Actinomycetota</taxon>
        <taxon>Actinomycetes</taxon>
        <taxon>Pseudonocardiales</taxon>
        <taxon>Pseudonocardiaceae</taxon>
        <taxon>Prauserella</taxon>
    </lineage>
</organism>
<proteinExistence type="predicted"/>
<keyword evidence="2" id="KW-1185">Reference proteome</keyword>
<reference evidence="1 2" key="1">
    <citation type="journal article" date="2019" name="Int. J. Syst. Evol. Microbiol.">
        <title>The Global Catalogue of Microorganisms (GCM) 10K type strain sequencing project: providing services to taxonomists for standard genome sequencing and annotation.</title>
        <authorList>
            <consortium name="The Broad Institute Genomics Platform"/>
            <consortium name="The Broad Institute Genome Sequencing Center for Infectious Disease"/>
            <person name="Wu L."/>
            <person name="Ma J."/>
        </authorList>
    </citation>
    <scope>NUCLEOTIDE SEQUENCE [LARGE SCALE GENOMIC DNA]</scope>
    <source>
        <strain evidence="1 2">JCM 13023</strain>
    </source>
</reference>
<dbReference type="EMBL" id="BAAALN010000005">
    <property type="protein sequence ID" value="GAA1231459.1"/>
    <property type="molecule type" value="Genomic_DNA"/>
</dbReference>
<gene>
    <name evidence="1" type="ORF">GCM10009676_13060</name>
</gene>
<comment type="caution">
    <text evidence="1">The sequence shown here is derived from an EMBL/GenBank/DDBJ whole genome shotgun (WGS) entry which is preliminary data.</text>
</comment>
<dbReference type="RefSeq" id="WP_372493199.1">
    <property type="nucleotide sequence ID" value="NZ_BAAALN010000005.1"/>
</dbReference>